<dbReference type="InterPro" id="IPR050109">
    <property type="entry name" value="HTH-type_TetR-like_transc_reg"/>
</dbReference>
<dbReference type="RefSeq" id="WP_182459741.1">
    <property type="nucleotide sequence ID" value="NZ_CP059732.1"/>
</dbReference>
<dbReference type="InterPro" id="IPR009057">
    <property type="entry name" value="Homeodomain-like_sf"/>
</dbReference>
<feature type="DNA-binding region" description="H-T-H motif" evidence="4">
    <location>
        <begin position="32"/>
        <end position="51"/>
    </location>
</feature>
<accession>A0A7G5GU91</accession>
<dbReference type="PROSITE" id="PS50977">
    <property type="entry name" value="HTH_TETR_2"/>
    <property type="match status" value="1"/>
</dbReference>
<organism evidence="6 7">
    <name type="scientific">Spirosoma foliorum</name>
    <dbReference type="NCBI Taxonomy" id="2710596"/>
    <lineage>
        <taxon>Bacteria</taxon>
        <taxon>Pseudomonadati</taxon>
        <taxon>Bacteroidota</taxon>
        <taxon>Cytophagia</taxon>
        <taxon>Cytophagales</taxon>
        <taxon>Cytophagaceae</taxon>
        <taxon>Spirosoma</taxon>
    </lineage>
</organism>
<dbReference type="PRINTS" id="PR00455">
    <property type="entry name" value="HTHTETR"/>
</dbReference>
<dbReference type="KEGG" id="sfol:H3H32_31730"/>
<evidence type="ECO:0000256" key="2">
    <source>
        <dbReference type="ARBA" id="ARBA00023125"/>
    </source>
</evidence>
<dbReference type="SUPFAM" id="SSF46689">
    <property type="entry name" value="Homeodomain-like"/>
    <property type="match status" value="1"/>
</dbReference>
<evidence type="ECO:0000256" key="3">
    <source>
        <dbReference type="ARBA" id="ARBA00023163"/>
    </source>
</evidence>
<reference evidence="6 7" key="1">
    <citation type="submission" date="2020-07" db="EMBL/GenBank/DDBJ databases">
        <title>Spirosoma foliorum sp. nov., isolated from the leaves on the Nejang mountain Korea, Republic of.</title>
        <authorList>
            <person name="Ho H."/>
            <person name="Lee Y.-J."/>
            <person name="Nurcahyanto D.-A."/>
            <person name="Kim S.-G."/>
        </authorList>
    </citation>
    <scope>NUCLEOTIDE SEQUENCE [LARGE SCALE GENOMIC DNA]</scope>
    <source>
        <strain evidence="6 7">PL0136</strain>
    </source>
</reference>
<keyword evidence="3" id="KW-0804">Transcription</keyword>
<evidence type="ECO:0000313" key="6">
    <source>
        <dbReference type="EMBL" id="QMW02433.1"/>
    </source>
</evidence>
<feature type="domain" description="HTH tetR-type" evidence="5">
    <location>
        <begin position="9"/>
        <end position="69"/>
    </location>
</feature>
<dbReference type="InterPro" id="IPR001647">
    <property type="entry name" value="HTH_TetR"/>
</dbReference>
<keyword evidence="7" id="KW-1185">Reference proteome</keyword>
<dbReference type="Pfam" id="PF00440">
    <property type="entry name" value="TetR_N"/>
    <property type="match status" value="1"/>
</dbReference>
<dbReference type="GO" id="GO:0000976">
    <property type="term" value="F:transcription cis-regulatory region binding"/>
    <property type="evidence" value="ECO:0007669"/>
    <property type="project" value="TreeGrafter"/>
</dbReference>
<proteinExistence type="predicted"/>
<keyword evidence="2 4" id="KW-0238">DNA-binding</keyword>
<evidence type="ECO:0000313" key="7">
    <source>
        <dbReference type="Proteomes" id="UP000515369"/>
    </source>
</evidence>
<evidence type="ECO:0000259" key="5">
    <source>
        <dbReference type="PROSITE" id="PS50977"/>
    </source>
</evidence>
<gene>
    <name evidence="6" type="ORF">H3H32_31730</name>
</gene>
<keyword evidence="1" id="KW-0805">Transcription regulation</keyword>
<evidence type="ECO:0000256" key="4">
    <source>
        <dbReference type="PROSITE-ProRule" id="PRU00335"/>
    </source>
</evidence>
<name>A0A7G5GU91_9BACT</name>
<dbReference type="Gene3D" id="1.10.357.10">
    <property type="entry name" value="Tetracycline Repressor, domain 2"/>
    <property type="match status" value="1"/>
</dbReference>
<dbReference type="Proteomes" id="UP000515369">
    <property type="component" value="Chromosome"/>
</dbReference>
<dbReference type="EMBL" id="CP059732">
    <property type="protein sequence ID" value="QMW02433.1"/>
    <property type="molecule type" value="Genomic_DNA"/>
</dbReference>
<sequence>METFKRNRAATTQRIVDAVEQILANEGIKGIGINAIAEKASVSKVLIYRYFGSIEGLLDYYIRRGQLVPHYAPSWIEQIQPAEPHDLAPIWSGQALQLFRQFRQFRSARELLKASMTEADSLGEAISSSLDAELTNLVNQLAFIKGGDHQATSAIIFGALSYLTIQAQLNRPVIGLDLRSENGWRRIEEAVKMIYKSLNQLAIDSPTIQITTKPVTMVVGQW</sequence>
<evidence type="ECO:0000256" key="1">
    <source>
        <dbReference type="ARBA" id="ARBA00023015"/>
    </source>
</evidence>
<dbReference type="GO" id="GO:0003700">
    <property type="term" value="F:DNA-binding transcription factor activity"/>
    <property type="evidence" value="ECO:0007669"/>
    <property type="project" value="TreeGrafter"/>
</dbReference>
<protein>
    <submittedName>
        <fullName evidence="6">TetR/AcrR family transcriptional regulator</fullName>
    </submittedName>
</protein>
<dbReference type="PANTHER" id="PTHR30055:SF234">
    <property type="entry name" value="HTH-TYPE TRANSCRIPTIONAL REGULATOR BETI"/>
    <property type="match status" value="1"/>
</dbReference>
<dbReference type="PANTHER" id="PTHR30055">
    <property type="entry name" value="HTH-TYPE TRANSCRIPTIONAL REGULATOR RUTR"/>
    <property type="match status" value="1"/>
</dbReference>
<dbReference type="AlphaFoldDB" id="A0A7G5GU91"/>